<dbReference type="Proteomes" id="UP000192360">
    <property type="component" value="Unassembled WGS sequence"/>
</dbReference>
<dbReference type="InterPro" id="IPR043749">
    <property type="entry name" value="DUF5694"/>
</dbReference>
<organism evidence="1 2">
    <name type="scientific">Cellulophaga tyrosinoxydans</name>
    <dbReference type="NCBI Taxonomy" id="504486"/>
    <lineage>
        <taxon>Bacteria</taxon>
        <taxon>Pseudomonadati</taxon>
        <taxon>Bacteroidota</taxon>
        <taxon>Flavobacteriia</taxon>
        <taxon>Flavobacteriales</taxon>
        <taxon>Flavobacteriaceae</taxon>
        <taxon>Cellulophaga</taxon>
    </lineage>
</organism>
<reference evidence="1 2" key="1">
    <citation type="submission" date="2017-04" db="EMBL/GenBank/DDBJ databases">
        <authorList>
            <person name="Afonso C.L."/>
            <person name="Miller P.J."/>
            <person name="Scott M.A."/>
            <person name="Spackman E."/>
            <person name="Goraichik I."/>
            <person name="Dimitrov K.M."/>
            <person name="Suarez D.L."/>
            <person name="Swayne D.E."/>
        </authorList>
    </citation>
    <scope>NUCLEOTIDE SEQUENCE [LARGE SCALE GENOMIC DNA]</scope>
    <source>
        <strain evidence="1 2">DSM 21164</strain>
    </source>
</reference>
<dbReference type="EMBL" id="FWXO01000004">
    <property type="protein sequence ID" value="SMC74264.1"/>
    <property type="molecule type" value="Genomic_DNA"/>
</dbReference>
<dbReference type="AlphaFoldDB" id="A0A1W2BN32"/>
<dbReference type="RefSeq" id="WP_084061875.1">
    <property type="nucleotide sequence ID" value="NZ_FWXO01000004.1"/>
</dbReference>
<proteinExistence type="predicted"/>
<evidence type="ECO:0000313" key="1">
    <source>
        <dbReference type="EMBL" id="SMC74264.1"/>
    </source>
</evidence>
<gene>
    <name evidence="1" type="ORF">SAMN05660703_2556</name>
</gene>
<dbReference type="OrthoDB" id="7055505at2"/>
<protein>
    <submittedName>
        <fullName evidence="1">Uncharacterized protein</fullName>
    </submittedName>
</protein>
<name>A0A1W2BN32_9FLAO</name>
<sequence length="291" mass="33133">MTLNYFKAACLTLLITLHFSCNLKEGKSSESETISTNTQTDTVKKTASKIPVLNIGSFHFRFTPDAHKVEFNEEGASEQAEIRALNEMLAKFKPTIICVERTPENEAEINEAYQAYLKNNDKLDSNYGETSMVAFEIARLNGIKKIYGIDHHMEYNYNIGNEMVNSIDSLTYNAYIQNPFAHDPEFNVNPEELSLLDHFKLMNTPKYQDFLMNINADILTYVGSENGFEGADEATKLYQRNLRMFSNINRIPMKSTDRVFILSGGLHAAFIASLMKRSPKYELVDPLAYLK</sequence>
<evidence type="ECO:0000313" key="2">
    <source>
        <dbReference type="Proteomes" id="UP000192360"/>
    </source>
</evidence>
<dbReference type="Pfam" id="PF18950">
    <property type="entry name" value="DUF5694"/>
    <property type="match status" value="1"/>
</dbReference>
<keyword evidence="2" id="KW-1185">Reference proteome</keyword>
<accession>A0A1W2BN32</accession>
<dbReference type="STRING" id="504486.SAMN05660703_2556"/>